<dbReference type="REBASE" id="129537">
    <property type="entry name" value="S.Aba8239ORF16410P"/>
</dbReference>
<dbReference type="PATRIC" id="fig|52689.4.peg.2816"/>
<keyword evidence="7" id="KW-1185">Reference proteome</keyword>
<dbReference type="InterPro" id="IPR051212">
    <property type="entry name" value="Type-I_RE_S_subunit"/>
</dbReference>
<dbReference type="GO" id="GO:0003677">
    <property type="term" value="F:DNA binding"/>
    <property type="evidence" value="ECO:0007669"/>
    <property type="project" value="UniProtKB-KW"/>
</dbReference>
<dbReference type="Proteomes" id="UP000036873">
    <property type="component" value="Unassembled WGS sequence"/>
</dbReference>
<organism evidence="6 7">
    <name type="scientific">Acetobacterium bakii</name>
    <dbReference type="NCBI Taxonomy" id="52689"/>
    <lineage>
        <taxon>Bacteria</taxon>
        <taxon>Bacillati</taxon>
        <taxon>Bacillota</taxon>
        <taxon>Clostridia</taxon>
        <taxon>Eubacteriales</taxon>
        <taxon>Eubacteriaceae</taxon>
        <taxon>Acetobacterium</taxon>
    </lineage>
</organism>
<dbReference type="Pfam" id="PF01420">
    <property type="entry name" value="Methylase_S"/>
    <property type="match status" value="2"/>
</dbReference>
<dbReference type="RefSeq" id="WP_050741490.1">
    <property type="nucleotide sequence ID" value="NZ_LGYO01000047.1"/>
</dbReference>
<evidence type="ECO:0000313" key="7">
    <source>
        <dbReference type="Proteomes" id="UP000036873"/>
    </source>
</evidence>
<gene>
    <name evidence="6" type="ORF">AKG39_16405</name>
</gene>
<dbReference type="OrthoDB" id="9811611at2"/>
<dbReference type="EMBL" id="LGYO01000047">
    <property type="protein sequence ID" value="KNZ40650.1"/>
    <property type="molecule type" value="Genomic_DNA"/>
</dbReference>
<dbReference type="AlphaFoldDB" id="A0A0L6TYJ8"/>
<dbReference type="InterPro" id="IPR044946">
    <property type="entry name" value="Restrct_endonuc_typeI_TRD_sf"/>
</dbReference>
<accession>A0A0L6TYJ8</accession>
<feature type="domain" description="Type I restriction modification DNA specificity" evidence="5">
    <location>
        <begin position="231"/>
        <end position="411"/>
    </location>
</feature>
<comment type="subunit">
    <text evidence="4">The methyltransferase is composed of M and S polypeptides.</text>
</comment>
<keyword evidence="2" id="KW-0680">Restriction system</keyword>
<comment type="caution">
    <text evidence="6">The sequence shown here is derived from an EMBL/GenBank/DDBJ whole genome shotgun (WGS) entry which is preliminary data.</text>
</comment>
<dbReference type="CDD" id="cd17259">
    <property type="entry name" value="RMtype1_S_StySKI-TRD2-CR2_like"/>
    <property type="match status" value="1"/>
</dbReference>
<dbReference type="SUPFAM" id="SSF116734">
    <property type="entry name" value="DNA methylase specificity domain"/>
    <property type="match status" value="2"/>
</dbReference>
<keyword evidence="3" id="KW-0238">DNA-binding</keyword>
<comment type="similarity">
    <text evidence="1">Belongs to the type-I restriction system S methylase family.</text>
</comment>
<evidence type="ECO:0000256" key="2">
    <source>
        <dbReference type="ARBA" id="ARBA00022747"/>
    </source>
</evidence>
<dbReference type="InterPro" id="IPR000055">
    <property type="entry name" value="Restrct_endonuc_typeI_TRD"/>
</dbReference>
<proteinExistence type="inferred from homology"/>
<protein>
    <recommendedName>
        <fullName evidence="5">Type I restriction modification DNA specificity domain-containing protein</fullName>
    </recommendedName>
</protein>
<dbReference type="PANTHER" id="PTHR43140">
    <property type="entry name" value="TYPE-1 RESTRICTION ENZYME ECOKI SPECIFICITY PROTEIN"/>
    <property type="match status" value="1"/>
</dbReference>
<evidence type="ECO:0000313" key="6">
    <source>
        <dbReference type="EMBL" id="KNZ40650.1"/>
    </source>
</evidence>
<evidence type="ECO:0000259" key="5">
    <source>
        <dbReference type="Pfam" id="PF01420"/>
    </source>
</evidence>
<feature type="domain" description="Type I restriction modification DNA specificity" evidence="5">
    <location>
        <begin position="51"/>
        <end position="196"/>
    </location>
</feature>
<reference evidence="7" key="1">
    <citation type="submission" date="2015-07" db="EMBL/GenBank/DDBJ databases">
        <title>Draft genome sequence of Acetobacterium bakii DSM 8293, a potential psychrophilic chemical producer through syngas fermentation.</title>
        <authorList>
            <person name="Song Y."/>
            <person name="Hwang S."/>
            <person name="Cho B.-K."/>
        </authorList>
    </citation>
    <scope>NUCLEOTIDE SEQUENCE [LARGE SCALE GENOMIC DNA]</scope>
    <source>
        <strain evidence="7">DSM 8239</strain>
    </source>
</reference>
<dbReference type="PANTHER" id="PTHR43140:SF1">
    <property type="entry name" value="TYPE I RESTRICTION ENZYME ECOKI SPECIFICITY SUBUNIT"/>
    <property type="match status" value="1"/>
</dbReference>
<dbReference type="GO" id="GO:0009307">
    <property type="term" value="P:DNA restriction-modification system"/>
    <property type="evidence" value="ECO:0007669"/>
    <property type="project" value="UniProtKB-KW"/>
</dbReference>
<evidence type="ECO:0000256" key="3">
    <source>
        <dbReference type="ARBA" id="ARBA00023125"/>
    </source>
</evidence>
<evidence type="ECO:0000256" key="1">
    <source>
        <dbReference type="ARBA" id="ARBA00010923"/>
    </source>
</evidence>
<evidence type="ECO:0000256" key="4">
    <source>
        <dbReference type="ARBA" id="ARBA00038652"/>
    </source>
</evidence>
<dbReference type="Gene3D" id="3.90.220.20">
    <property type="entry name" value="DNA methylase specificity domains"/>
    <property type="match status" value="2"/>
</dbReference>
<name>A0A0L6TYJ8_9FIRM</name>
<sequence length="447" mass="51011">MAKKKKELTAEEMLEEALVREEEWPYEVPGNWVWTRLGSAVLCSKEKYNDFDNSDERKYIGLEHIQKGAGIIGFGSSDEIKSQKNVFGIGDILYGKLRPYLNKHDIVSFEGICSTDILVLKTKSICVNKLMNYFLNTDYFISNAIANSKGINLPRVSEKIVLDSIFPLPPLAEQQRIVDRIESLFEKLDQAKDLIQEALDSFENRKAAILYKAFTGELTKKWREVNGVGLESWEEKPLNDIAVIVSGNAFKSQDFDVSYEVPCVKITNVGVGYYYNDNVRLPGSYLNEYKRFLVKSDDILISLTRSFINKGLKVCIYPDKEEALLNQRVAIIRCNYSNYLYYYLRTESVLNFAKEKSKTTNQPNLSINDLKNLIVPVPSNPEQLEITRILDDIFEKEQNAIELCELIDQIETIKKTILGQAFRGELGTNEPGERSAMRLLKAVLVTV</sequence>
<dbReference type="STRING" id="52689.AKG39_16405"/>